<keyword evidence="3" id="KW-1185">Reference proteome</keyword>
<dbReference type="AlphaFoldDB" id="A0A498I1E9"/>
<evidence type="ECO:0000313" key="2">
    <source>
        <dbReference type="EMBL" id="RXH76729.1"/>
    </source>
</evidence>
<sequence>MLGANRVAGGVVCILDLGGLIWFGISSLILGFVSGFGCGVSMECGTGAVGCSPFLTSPLKPRPSKLKSSPPIRRLKVNIDRVAKNFSFVPSPLHAETLAFREGLVLVLTRGFTMLLSRVTSFRSFP</sequence>
<name>A0A498I1E9_MALDO</name>
<keyword evidence="1" id="KW-0472">Membrane</keyword>
<accession>A0A498I1E9</accession>
<organism evidence="2 3">
    <name type="scientific">Malus domestica</name>
    <name type="common">Apple</name>
    <name type="synonym">Pyrus malus</name>
    <dbReference type="NCBI Taxonomy" id="3750"/>
    <lineage>
        <taxon>Eukaryota</taxon>
        <taxon>Viridiplantae</taxon>
        <taxon>Streptophyta</taxon>
        <taxon>Embryophyta</taxon>
        <taxon>Tracheophyta</taxon>
        <taxon>Spermatophyta</taxon>
        <taxon>Magnoliopsida</taxon>
        <taxon>eudicotyledons</taxon>
        <taxon>Gunneridae</taxon>
        <taxon>Pentapetalae</taxon>
        <taxon>rosids</taxon>
        <taxon>fabids</taxon>
        <taxon>Rosales</taxon>
        <taxon>Rosaceae</taxon>
        <taxon>Amygdaloideae</taxon>
        <taxon>Maleae</taxon>
        <taxon>Malus</taxon>
    </lineage>
</organism>
<evidence type="ECO:0000313" key="3">
    <source>
        <dbReference type="Proteomes" id="UP000290289"/>
    </source>
</evidence>
<keyword evidence="1" id="KW-0812">Transmembrane</keyword>
<protein>
    <submittedName>
        <fullName evidence="2">Uncharacterized protein</fullName>
    </submittedName>
</protein>
<comment type="caution">
    <text evidence="2">The sequence shown here is derived from an EMBL/GenBank/DDBJ whole genome shotgun (WGS) entry which is preliminary data.</text>
</comment>
<evidence type="ECO:0000256" key="1">
    <source>
        <dbReference type="SAM" id="Phobius"/>
    </source>
</evidence>
<keyword evidence="1" id="KW-1133">Transmembrane helix</keyword>
<feature type="transmembrane region" description="Helical" evidence="1">
    <location>
        <begin position="7"/>
        <end position="33"/>
    </location>
</feature>
<dbReference type="EMBL" id="RDQH01000340">
    <property type="protein sequence ID" value="RXH76729.1"/>
    <property type="molecule type" value="Genomic_DNA"/>
</dbReference>
<dbReference type="Proteomes" id="UP000290289">
    <property type="component" value="Chromosome 14"/>
</dbReference>
<gene>
    <name evidence="2" type="ORF">DVH24_019617</name>
</gene>
<proteinExistence type="predicted"/>
<reference evidence="2 3" key="1">
    <citation type="submission" date="2018-10" db="EMBL/GenBank/DDBJ databases">
        <title>A high-quality apple genome assembly.</title>
        <authorList>
            <person name="Hu J."/>
        </authorList>
    </citation>
    <scope>NUCLEOTIDE SEQUENCE [LARGE SCALE GENOMIC DNA]</scope>
    <source>
        <strain evidence="3">cv. HFTH1</strain>
        <tissue evidence="2">Young leaf</tissue>
    </source>
</reference>